<dbReference type="PANTHER" id="PTHR30472:SF25">
    <property type="entry name" value="ABC TRANSPORTER PERMEASE PROTEIN MJ0876-RELATED"/>
    <property type="match status" value="1"/>
</dbReference>
<keyword evidence="10" id="KW-1185">Reference proteome</keyword>
<evidence type="ECO:0000256" key="1">
    <source>
        <dbReference type="ARBA" id="ARBA00004651"/>
    </source>
</evidence>
<accession>A0ABU9EEQ1</accession>
<organism evidence="9 10">
    <name type="scientific">Gaopeijia maritima</name>
    <dbReference type="NCBI Taxonomy" id="3119007"/>
    <lineage>
        <taxon>Bacteria</taxon>
        <taxon>Pseudomonadati</taxon>
        <taxon>Gemmatimonadota</taxon>
        <taxon>Longimicrobiia</taxon>
        <taxon>Gaopeijiales</taxon>
        <taxon>Gaopeijiaceae</taxon>
        <taxon>Gaopeijia</taxon>
    </lineage>
</organism>
<dbReference type="RefSeq" id="WP_405282530.1">
    <property type="nucleotide sequence ID" value="NZ_CP144380.1"/>
</dbReference>
<feature type="transmembrane region" description="Helical" evidence="8">
    <location>
        <begin position="244"/>
        <end position="268"/>
    </location>
</feature>
<comment type="similarity">
    <text evidence="2">Belongs to the binding-protein-dependent transport system permease family. FecCD subfamily.</text>
</comment>
<dbReference type="SUPFAM" id="SSF81345">
    <property type="entry name" value="ABC transporter involved in vitamin B12 uptake, BtuC"/>
    <property type="match status" value="1"/>
</dbReference>
<keyword evidence="3" id="KW-0813">Transport</keyword>
<dbReference type="InterPro" id="IPR000522">
    <property type="entry name" value="ABC_transptr_permease_BtuC"/>
</dbReference>
<protein>
    <submittedName>
        <fullName evidence="9">Iron ABC transporter permease</fullName>
    </submittedName>
</protein>
<dbReference type="Pfam" id="PF01032">
    <property type="entry name" value="FecCD"/>
    <property type="match status" value="1"/>
</dbReference>
<evidence type="ECO:0000256" key="4">
    <source>
        <dbReference type="ARBA" id="ARBA00022475"/>
    </source>
</evidence>
<feature type="transmembrane region" description="Helical" evidence="8">
    <location>
        <begin position="283"/>
        <end position="303"/>
    </location>
</feature>
<evidence type="ECO:0000256" key="8">
    <source>
        <dbReference type="SAM" id="Phobius"/>
    </source>
</evidence>
<feature type="transmembrane region" description="Helical" evidence="8">
    <location>
        <begin position="61"/>
        <end position="81"/>
    </location>
</feature>
<evidence type="ECO:0000313" key="9">
    <source>
        <dbReference type="EMBL" id="MEK9502624.1"/>
    </source>
</evidence>
<feature type="transmembrane region" description="Helical" evidence="8">
    <location>
        <begin position="194"/>
        <end position="217"/>
    </location>
</feature>
<gene>
    <name evidence="9" type="ORF">WI372_16640</name>
</gene>
<keyword evidence="5 8" id="KW-0812">Transmembrane</keyword>
<sequence>MNRVLGALVALLAGVCILSLGMGAVAIPPDRIASILAARVGLDLGVGFEPHESITLLLVRAPRVVLGVLVGGALGVAGAALQGLFRNPLADPALIGVSSGAALAALAITVFGSALALPTRFALPIAAFLGGLAAVVLVYRIATVGGETSTATMLLAGIAVNAVAAAATGLFVFASNDQELRDFIFWTMGGLGGVTWAAIGAGAPLLILGVVPAFFLARPLNALLLGTSEALHLGVDVDRVKRRVVGLSALTVGAGVALAGIIGFVGLVTPHLVRLLAGPDHRIVLPGAALLGAALLVGADLLARLVVSPAELPVGVVTALVGGPFFLWLVVRDRRRLPVGGGP</sequence>
<evidence type="ECO:0000256" key="7">
    <source>
        <dbReference type="ARBA" id="ARBA00023136"/>
    </source>
</evidence>
<keyword evidence="4" id="KW-1003">Cell membrane</keyword>
<feature type="transmembrane region" description="Helical" evidence="8">
    <location>
        <begin position="93"/>
        <end position="115"/>
    </location>
</feature>
<proteinExistence type="inferred from homology"/>
<evidence type="ECO:0000256" key="5">
    <source>
        <dbReference type="ARBA" id="ARBA00022692"/>
    </source>
</evidence>
<reference evidence="9 10" key="1">
    <citation type="submission" date="2024-02" db="EMBL/GenBank/DDBJ databases">
        <title>A novel Gemmatimonadota bacterium.</title>
        <authorList>
            <person name="Du Z.-J."/>
            <person name="Ye Y.-Q."/>
        </authorList>
    </citation>
    <scope>NUCLEOTIDE SEQUENCE [LARGE SCALE GENOMIC DNA]</scope>
    <source>
        <strain evidence="9 10">DH-20</strain>
    </source>
</reference>
<dbReference type="InterPro" id="IPR037294">
    <property type="entry name" value="ABC_BtuC-like"/>
</dbReference>
<dbReference type="PANTHER" id="PTHR30472">
    <property type="entry name" value="FERRIC ENTEROBACTIN TRANSPORT SYSTEM PERMEASE PROTEIN"/>
    <property type="match status" value="1"/>
</dbReference>
<dbReference type="Gene3D" id="1.10.3470.10">
    <property type="entry name" value="ABC transporter involved in vitamin B12 uptake, BtuC"/>
    <property type="match status" value="1"/>
</dbReference>
<evidence type="ECO:0000313" key="10">
    <source>
        <dbReference type="Proteomes" id="UP001484239"/>
    </source>
</evidence>
<evidence type="ECO:0000256" key="3">
    <source>
        <dbReference type="ARBA" id="ARBA00022448"/>
    </source>
</evidence>
<name>A0ABU9EEQ1_9BACT</name>
<dbReference type="CDD" id="cd06550">
    <property type="entry name" value="TM_ABC_iron-siderophores_like"/>
    <property type="match status" value="1"/>
</dbReference>
<comment type="caution">
    <text evidence="9">The sequence shown here is derived from an EMBL/GenBank/DDBJ whole genome shotgun (WGS) entry which is preliminary data.</text>
</comment>
<evidence type="ECO:0000256" key="2">
    <source>
        <dbReference type="ARBA" id="ARBA00007935"/>
    </source>
</evidence>
<evidence type="ECO:0000256" key="6">
    <source>
        <dbReference type="ARBA" id="ARBA00022989"/>
    </source>
</evidence>
<feature type="transmembrane region" description="Helical" evidence="8">
    <location>
        <begin position="310"/>
        <end position="331"/>
    </location>
</feature>
<feature type="transmembrane region" description="Helical" evidence="8">
    <location>
        <begin position="121"/>
        <end position="142"/>
    </location>
</feature>
<keyword evidence="6 8" id="KW-1133">Transmembrane helix</keyword>
<keyword evidence="7 8" id="KW-0472">Membrane</keyword>
<dbReference type="EMBL" id="JBBHLI010000013">
    <property type="protein sequence ID" value="MEK9502624.1"/>
    <property type="molecule type" value="Genomic_DNA"/>
</dbReference>
<dbReference type="Proteomes" id="UP001484239">
    <property type="component" value="Unassembled WGS sequence"/>
</dbReference>
<comment type="subcellular location">
    <subcellularLocation>
        <location evidence="1">Cell membrane</location>
        <topology evidence="1">Multi-pass membrane protein</topology>
    </subcellularLocation>
</comment>
<feature type="transmembrane region" description="Helical" evidence="8">
    <location>
        <begin position="154"/>
        <end position="174"/>
    </location>
</feature>